<protein>
    <submittedName>
        <fullName evidence="1">Uncharacterized protein</fullName>
    </submittedName>
</protein>
<sequence length="164" mass="18250">MSTSQQIIEAIFQASRAEKKKAEKSIKEESQLTKSAGTEAAVAEEELEAFSSNNDSTHEEMQRLRMNAMQAEIDKLQAEVETMHTTSKGNEIDNSLRKYMAWMTFGFMVFWCLFVACVLGVYMFTKKGQLEPEVVIALLGTSTISIVGLVGFVVSGLFKSSTRN</sequence>
<dbReference type="AlphaFoldDB" id="A0AAI9DG14"/>
<accession>A0AAI9DG14</accession>
<dbReference type="EMBL" id="ABMABF030000019">
    <property type="protein sequence ID" value="EMJ5136291.1"/>
    <property type="molecule type" value="Genomic_DNA"/>
</dbReference>
<comment type="caution">
    <text evidence="1">The sequence shown here is derived from an EMBL/GenBank/DDBJ whole genome shotgun (WGS) entry which is preliminary data.</text>
</comment>
<organism evidence="1">
    <name type="scientific">Providencia stuartii</name>
    <dbReference type="NCBI Taxonomy" id="588"/>
    <lineage>
        <taxon>Bacteria</taxon>
        <taxon>Pseudomonadati</taxon>
        <taxon>Pseudomonadota</taxon>
        <taxon>Gammaproteobacteria</taxon>
        <taxon>Enterobacterales</taxon>
        <taxon>Morganellaceae</taxon>
        <taxon>Providencia</taxon>
    </lineage>
</organism>
<proteinExistence type="predicted"/>
<reference evidence="1" key="1">
    <citation type="submission" date="2024-02" db="EMBL/GenBank/DDBJ databases">
        <authorList>
            <consortium name="Clinical and Environmental Microbiology Branch: Whole genome sequencing antimicrobial resistance pathogens in the healthcare setting"/>
        </authorList>
    </citation>
    <scope>NUCLEOTIDE SEQUENCE</scope>
    <source>
        <strain evidence="1">2021GO-0154</strain>
    </source>
</reference>
<name>A0AAI9DG14_PROST</name>
<gene>
    <name evidence="1" type="ORF">RG298_004086</name>
</gene>
<evidence type="ECO:0000313" key="1">
    <source>
        <dbReference type="EMBL" id="EMJ5136291.1"/>
    </source>
</evidence>